<gene>
    <name evidence="1" type="ORF">M3P05_13565</name>
</gene>
<keyword evidence="2" id="KW-1185">Reference proteome</keyword>
<accession>A0ABT0PHZ0</accession>
<protein>
    <submittedName>
        <fullName evidence="1">Uncharacterized protein</fullName>
    </submittedName>
</protein>
<dbReference type="RefSeq" id="WP_249700261.1">
    <property type="nucleotide sequence ID" value="NZ_JAMFLX010000018.1"/>
</dbReference>
<evidence type="ECO:0000313" key="2">
    <source>
        <dbReference type="Proteomes" id="UP001203338"/>
    </source>
</evidence>
<dbReference type="Proteomes" id="UP001203338">
    <property type="component" value="Unassembled WGS sequence"/>
</dbReference>
<reference evidence="1 2" key="1">
    <citation type="submission" date="2022-05" db="EMBL/GenBank/DDBJ databases">
        <authorList>
            <person name="Park J.-S."/>
        </authorList>
    </citation>
    <scope>NUCLEOTIDE SEQUENCE [LARGE SCALE GENOMIC DNA]</scope>
    <source>
        <strain evidence="1 2">2012CJ34-2</strain>
    </source>
</reference>
<organism evidence="1 2">
    <name type="scientific">Parendozoicomonas callyspongiae</name>
    <dbReference type="NCBI Taxonomy" id="2942213"/>
    <lineage>
        <taxon>Bacteria</taxon>
        <taxon>Pseudomonadati</taxon>
        <taxon>Pseudomonadota</taxon>
        <taxon>Gammaproteobacteria</taxon>
        <taxon>Oceanospirillales</taxon>
        <taxon>Endozoicomonadaceae</taxon>
        <taxon>Parendozoicomonas</taxon>
    </lineage>
</organism>
<evidence type="ECO:0000313" key="1">
    <source>
        <dbReference type="EMBL" id="MCL6270953.1"/>
    </source>
</evidence>
<name>A0ABT0PHZ0_9GAMM</name>
<dbReference type="EMBL" id="JAMFLX010000018">
    <property type="protein sequence ID" value="MCL6270953.1"/>
    <property type="molecule type" value="Genomic_DNA"/>
</dbReference>
<comment type="caution">
    <text evidence="1">The sequence shown here is derived from an EMBL/GenBank/DDBJ whole genome shotgun (WGS) entry which is preliminary data.</text>
</comment>
<sequence>METAPMTQPDIEVYIRQQPVDLIIDWLDDRFDSSTEVQTKGRSHSLEVTLDSTVIPVTIVENAAGKAWTSLWFDSSATPWGNDVESGREINSQLKCKVRCNAAFWKNGADNMDEWMEISEDGSEILIDWPS</sequence>
<proteinExistence type="predicted"/>